<reference evidence="2 3" key="1">
    <citation type="journal article" date="2021" name="BMC Genomics">
        <title>Datura genome reveals duplications of psychoactive alkaloid biosynthetic genes and high mutation rate following tissue culture.</title>
        <authorList>
            <person name="Rajewski A."/>
            <person name="Carter-House D."/>
            <person name="Stajich J."/>
            <person name="Litt A."/>
        </authorList>
    </citation>
    <scope>NUCLEOTIDE SEQUENCE [LARGE SCALE GENOMIC DNA]</scope>
    <source>
        <strain evidence="2">AR-01</strain>
    </source>
</reference>
<feature type="transmembrane region" description="Helical" evidence="1">
    <location>
        <begin position="120"/>
        <end position="139"/>
    </location>
</feature>
<sequence length="148" mass="16864">MEDMRNSAFWGFTETQSVFGVGKMGLTEVSTVFRRLHKNWPTNGKTFKWTLEAIYNASDLNDELLHFSSQTRIESVEIRSRCIACKKGSHAFSIELQSPECRSLIELNADDIEYVYRRSVALFGISALPVCFSFAIVFISEECQRCDG</sequence>
<keyword evidence="3" id="KW-1185">Reference proteome</keyword>
<keyword evidence="1" id="KW-1133">Transmembrane helix</keyword>
<protein>
    <submittedName>
        <fullName evidence="2">Uncharacterized protein</fullName>
    </submittedName>
</protein>
<evidence type="ECO:0000313" key="2">
    <source>
        <dbReference type="EMBL" id="MCE0481292.1"/>
    </source>
</evidence>
<dbReference type="EMBL" id="JACEIK010005353">
    <property type="protein sequence ID" value="MCE0481292.1"/>
    <property type="molecule type" value="Genomic_DNA"/>
</dbReference>
<keyword evidence="1" id="KW-0812">Transmembrane</keyword>
<comment type="caution">
    <text evidence="2">The sequence shown here is derived from an EMBL/GenBank/DDBJ whole genome shotgun (WGS) entry which is preliminary data.</text>
</comment>
<gene>
    <name evidence="2" type="ORF">HAX54_038943</name>
</gene>
<name>A0ABS8VM60_DATST</name>
<proteinExistence type="predicted"/>
<accession>A0ABS8VM60</accession>
<organism evidence="2 3">
    <name type="scientific">Datura stramonium</name>
    <name type="common">Jimsonweed</name>
    <name type="synonym">Common thornapple</name>
    <dbReference type="NCBI Taxonomy" id="4076"/>
    <lineage>
        <taxon>Eukaryota</taxon>
        <taxon>Viridiplantae</taxon>
        <taxon>Streptophyta</taxon>
        <taxon>Embryophyta</taxon>
        <taxon>Tracheophyta</taxon>
        <taxon>Spermatophyta</taxon>
        <taxon>Magnoliopsida</taxon>
        <taxon>eudicotyledons</taxon>
        <taxon>Gunneridae</taxon>
        <taxon>Pentapetalae</taxon>
        <taxon>asterids</taxon>
        <taxon>lamiids</taxon>
        <taxon>Solanales</taxon>
        <taxon>Solanaceae</taxon>
        <taxon>Solanoideae</taxon>
        <taxon>Datureae</taxon>
        <taxon>Datura</taxon>
    </lineage>
</organism>
<evidence type="ECO:0000256" key="1">
    <source>
        <dbReference type="SAM" id="Phobius"/>
    </source>
</evidence>
<keyword evidence="1" id="KW-0472">Membrane</keyword>
<dbReference type="Proteomes" id="UP000823775">
    <property type="component" value="Unassembled WGS sequence"/>
</dbReference>
<evidence type="ECO:0000313" key="3">
    <source>
        <dbReference type="Proteomes" id="UP000823775"/>
    </source>
</evidence>